<dbReference type="RefSeq" id="XP_060336964.1">
    <property type="nucleotide sequence ID" value="XM_060467090.1"/>
</dbReference>
<feature type="domain" description="Xylanolytic transcriptional activator regulatory" evidence="2">
    <location>
        <begin position="180"/>
        <end position="250"/>
    </location>
</feature>
<proteinExistence type="predicted"/>
<dbReference type="Pfam" id="PF04082">
    <property type="entry name" value="Fungal_trans"/>
    <property type="match status" value="1"/>
</dbReference>
<dbReference type="GeneID" id="85350638"/>
<protein>
    <submittedName>
        <fullName evidence="3">Fungal-specific transcription factor domain-containing protein</fullName>
    </submittedName>
</protein>
<dbReference type="GO" id="GO:0006351">
    <property type="term" value="P:DNA-templated transcription"/>
    <property type="evidence" value="ECO:0007669"/>
    <property type="project" value="InterPro"/>
</dbReference>
<gene>
    <name evidence="3" type="ORF">EV420DRAFT_1261730</name>
</gene>
<keyword evidence="4" id="KW-1185">Reference proteome</keyword>
<dbReference type="GO" id="GO:0008270">
    <property type="term" value="F:zinc ion binding"/>
    <property type="evidence" value="ECO:0007669"/>
    <property type="project" value="InterPro"/>
</dbReference>
<evidence type="ECO:0000259" key="2">
    <source>
        <dbReference type="SMART" id="SM00906"/>
    </source>
</evidence>
<dbReference type="Proteomes" id="UP001175211">
    <property type="component" value="Unassembled WGS sequence"/>
</dbReference>
<dbReference type="InterPro" id="IPR050987">
    <property type="entry name" value="AtrR-like"/>
</dbReference>
<dbReference type="CDD" id="cd12148">
    <property type="entry name" value="fungal_TF_MHR"/>
    <property type="match status" value="1"/>
</dbReference>
<dbReference type="PANTHER" id="PTHR46910">
    <property type="entry name" value="TRANSCRIPTION FACTOR PDR1"/>
    <property type="match status" value="1"/>
</dbReference>
<dbReference type="GO" id="GO:0003700">
    <property type="term" value="F:DNA-binding transcription factor activity"/>
    <property type="evidence" value="ECO:0007669"/>
    <property type="project" value="InterPro"/>
</dbReference>
<feature type="non-terminal residue" evidence="3">
    <location>
        <position position="572"/>
    </location>
</feature>
<dbReference type="SMART" id="SM00906">
    <property type="entry name" value="Fungal_trans"/>
    <property type="match status" value="1"/>
</dbReference>
<name>A0AA39TPL3_ARMTA</name>
<organism evidence="3 4">
    <name type="scientific">Armillaria tabescens</name>
    <name type="common">Ringless honey mushroom</name>
    <name type="synonym">Agaricus tabescens</name>
    <dbReference type="NCBI Taxonomy" id="1929756"/>
    <lineage>
        <taxon>Eukaryota</taxon>
        <taxon>Fungi</taxon>
        <taxon>Dikarya</taxon>
        <taxon>Basidiomycota</taxon>
        <taxon>Agaricomycotina</taxon>
        <taxon>Agaricomycetes</taxon>
        <taxon>Agaricomycetidae</taxon>
        <taxon>Agaricales</taxon>
        <taxon>Marasmiineae</taxon>
        <taxon>Physalacriaceae</taxon>
        <taxon>Desarmillaria</taxon>
    </lineage>
</organism>
<dbReference type="PANTHER" id="PTHR46910:SF38">
    <property type="entry name" value="ZN(2)-C6 FUNGAL-TYPE DOMAIN-CONTAINING PROTEIN"/>
    <property type="match status" value="1"/>
</dbReference>
<dbReference type="InterPro" id="IPR007219">
    <property type="entry name" value="XnlR_reg_dom"/>
</dbReference>
<comment type="caution">
    <text evidence="3">The sequence shown here is derived from an EMBL/GenBank/DDBJ whole genome shotgun (WGS) entry which is preliminary data.</text>
</comment>
<keyword evidence="1" id="KW-0539">Nucleus</keyword>
<accession>A0AA39TPL3</accession>
<evidence type="ECO:0000313" key="3">
    <source>
        <dbReference type="EMBL" id="KAK0466137.1"/>
    </source>
</evidence>
<evidence type="ECO:0000313" key="4">
    <source>
        <dbReference type="Proteomes" id="UP001175211"/>
    </source>
</evidence>
<dbReference type="EMBL" id="JAUEPS010000004">
    <property type="protein sequence ID" value="KAK0466137.1"/>
    <property type="molecule type" value="Genomic_DNA"/>
</dbReference>
<sequence>RYHGKSSSFQFIQEALDTKAGQPGTLYHVTDFTSLRAEFWDFRPWNNPHRYVPQGMHFRFPPGELMPTLIDVYFMYINPFLPILHRPTFDKSLKEGLHYKNYQFGGVVLVVCALGSKHVDDPRVLMEGEQSKWSNGWKWAAQATSRRRAFPSLDPPNLYDIQACCLLSEFYLSSSAPQQSWTMVDVGLRIAQDTGAHRKKTTRNSRAELWKHAFWCLVCIDSLLSSALGRVCTIYDEDIDIDLPTECDDECWEHPDPQQAFKQPPGKPSNVSYFNCTLRLTRLIMMCCALLYYSIHKSKVLFVLKKDWEQQIVVELDSALDKWVDSIPEHLRWDPDRADLLHFHQSAYLLLLYYHLRMFIHLPFITAPSSGFDSPSLSICTNAARSCTRIAELPIQRKNNHFPSVLSFNAAIVLLINIWGRRRAGLGIDVDKEMEGVHKCMRVLADLEIRYVYMDILYELVSADDLPLPGSREKDVAESSELAEFADQKPYPDPQQSLYTLPINDTHLERMPLHGQVDLSDHPSDWSNANPYNWSAAPVTASQVDDVMRAIWDRAPSGLEYVLVPLTLDRVN</sequence>
<dbReference type="AlphaFoldDB" id="A0AA39TPL3"/>
<evidence type="ECO:0000256" key="1">
    <source>
        <dbReference type="ARBA" id="ARBA00023242"/>
    </source>
</evidence>
<dbReference type="GO" id="GO:0003677">
    <property type="term" value="F:DNA binding"/>
    <property type="evidence" value="ECO:0007669"/>
    <property type="project" value="InterPro"/>
</dbReference>
<reference evidence="3" key="1">
    <citation type="submission" date="2023-06" db="EMBL/GenBank/DDBJ databases">
        <authorList>
            <consortium name="Lawrence Berkeley National Laboratory"/>
            <person name="Ahrendt S."/>
            <person name="Sahu N."/>
            <person name="Indic B."/>
            <person name="Wong-Bajracharya J."/>
            <person name="Merenyi Z."/>
            <person name="Ke H.-M."/>
            <person name="Monk M."/>
            <person name="Kocsube S."/>
            <person name="Drula E."/>
            <person name="Lipzen A."/>
            <person name="Balint B."/>
            <person name="Henrissat B."/>
            <person name="Andreopoulos B."/>
            <person name="Martin F.M."/>
            <person name="Harder C.B."/>
            <person name="Rigling D."/>
            <person name="Ford K.L."/>
            <person name="Foster G.D."/>
            <person name="Pangilinan J."/>
            <person name="Papanicolaou A."/>
            <person name="Barry K."/>
            <person name="LaButti K."/>
            <person name="Viragh M."/>
            <person name="Koriabine M."/>
            <person name="Yan M."/>
            <person name="Riley R."/>
            <person name="Champramary S."/>
            <person name="Plett K.L."/>
            <person name="Tsai I.J."/>
            <person name="Slot J."/>
            <person name="Sipos G."/>
            <person name="Plett J."/>
            <person name="Nagy L.G."/>
            <person name="Grigoriev I.V."/>
        </authorList>
    </citation>
    <scope>NUCLEOTIDE SEQUENCE</scope>
    <source>
        <strain evidence="3">CCBAS 213</strain>
    </source>
</reference>